<dbReference type="Proteomes" id="UP000198816">
    <property type="component" value="Unassembled WGS sequence"/>
</dbReference>
<dbReference type="CDD" id="cd18791">
    <property type="entry name" value="SF2_C_RHA"/>
    <property type="match status" value="1"/>
</dbReference>
<evidence type="ECO:0000313" key="8">
    <source>
        <dbReference type="EMBL" id="SDW47805.1"/>
    </source>
</evidence>
<dbReference type="GO" id="GO:0005524">
    <property type="term" value="F:ATP binding"/>
    <property type="evidence" value="ECO:0007669"/>
    <property type="project" value="UniProtKB-KW"/>
</dbReference>
<keyword evidence="1" id="KW-0547">Nucleotide-binding</keyword>
<reference evidence="9" key="1">
    <citation type="submission" date="2016-10" db="EMBL/GenBank/DDBJ databases">
        <authorList>
            <person name="Varghese N."/>
            <person name="Submissions S."/>
        </authorList>
    </citation>
    <scope>NUCLEOTIDE SEQUENCE [LARGE SCALE GENOMIC DNA]</scope>
    <source>
        <strain evidence="9">DSM 217</strain>
    </source>
</reference>
<dbReference type="SMART" id="SM00490">
    <property type="entry name" value="HELICc"/>
    <property type="match status" value="1"/>
</dbReference>
<dbReference type="InterPro" id="IPR010225">
    <property type="entry name" value="HrpB"/>
</dbReference>
<evidence type="ECO:0000256" key="2">
    <source>
        <dbReference type="ARBA" id="ARBA00022801"/>
    </source>
</evidence>
<accession>A0A1H2TV78</accession>
<dbReference type="InterPro" id="IPR011545">
    <property type="entry name" value="DEAD/DEAH_box_helicase_dom"/>
</dbReference>
<dbReference type="AlphaFoldDB" id="A0A1H2TV78"/>
<dbReference type="Pfam" id="PF00270">
    <property type="entry name" value="DEAD"/>
    <property type="match status" value="1"/>
</dbReference>
<keyword evidence="4" id="KW-0067">ATP-binding</keyword>
<dbReference type="SUPFAM" id="SSF52540">
    <property type="entry name" value="P-loop containing nucleoside triphosphate hydrolases"/>
    <property type="match status" value="1"/>
</dbReference>
<dbReference type="InterPro" id="IPR014001">
    <property type="entry name" value="Helicase_ATP-bd"/>
</dbReference>
<feature type="domain" description="Helicase C-terminal" evidence="7">
    <location>
        <begin position="208"/>
        <end position="380"/>
    </location>
</feature>
<dbReference type="Pfam" id="PF00271">
    <property type="entry name" value="Helicase_C"/>
    <property type="match status" value="1"/>
</dbReference>
<evidence type="ECO:0000259" key="7">
    <source>
        <dbReference type="PROSITE" id="PS51194"/>
    </source>
</evidence>
<evidence type="ECO:0000256" key="3">
    <source>
        <dbReference type="ARBA" id="ARBA00022806"/>
    </source>
</evidence>
<evidence type="ECO:0000313" key="9">
    <source>
        <dbReference type="Proteomes" id="UP000198816"/>
    </source>
</evidence>
<keyword evidence="3 8" id="KW-0347">Helicase</keyword>
<dbReference type="GO" id="GO:0016787">
    <property type="term" value="F:hydrolase activity"/>
    <property type="evidence" value="ECO:0007669"/>
    <property type="project" value="UniProtKB-KW"/>
</dbReference>
<dbReference type="Gene3D" id="3.40.50.300">
    <property type="entry name" value="P-loop containing nucleotide triphosphate hydrolases"/>
    <property type="match status" value="2"/>
</dbReference>
<dbReference type="FunFam" id="3.40.50.300:FF:002125">
    <property type="entry name" value="ATP-dependent helicase HrpB"/>
    <property type="match status" value="1"/>
</dbReference>
<dbReference type="Pfam" id="PF08482">
    <property type="entry name" value="HrpB_C"/>
    <property type="match status" value="1"/>
</dbReference>
<evidence type="ECO:0000259" key="6">
    <source>
        <dbReference type="PROSITE" id="PS51192"/>
    </source>
</evidence>
<dbReference type="Pfam" id="PF04408">
    <property type="entry name" value="WHD_HA2"/>
    <property type="match status" value="1"/>
</dbReference>
<keyword evidence="2" id="KW-0378">Hydrolase</keyword>
<dbReference type="GO" id="GO:0004386">
    <property type="term" value="F:helicase activity"/>
    <property type="evidence" value="ECO:0007669"/>
    <property type="project" value="UniProtKB-KW"/>
</dbReference>
<dbReference type="InterPro" id="IPR007502">
    <property type="entry name" value="Helicase-assoc_dom"/>
</dbReference>
<sequence>MTPNATQHTSPPMESLPIEPVLDDLRAALRRGHAVLQAPTGSGKSTRVPLALLNEDWLGAGRILILQPRRPAARMIAARMAALLGEPLGERVGYQIRFERRIGPRSRIEVITEGILTRRIQSDPTLEGVGLLVFDEFHERSLQSDLGLALALDLVAGLRPDLRLLLMSATLNAEPLAELLGDAAVIRGEGRSFPVEVHYADRAPGADTVAGVITCVRSTLAEHSGDILAFLPGTGEINRCVARLRELLDGRIRILPLHGSLPTEEQEKALVPNAGSDRRVLVATDIAETSLTIPGIQVVIDSGLTRKPRFDPGSGLTRLVTEPIARASAEQRAGRAGRLGPGVCYRLWTHAQEQGRPERRTPEILQADLASLVLELRLWGVADPTGLRWVDPPPGPAWDAAAALLTRLGALDARGAITPLGRRMAELPVHPRLAVMLLGAAESARGDAADLCALITERDPLLDTPGQRRPADLGLRLQALHAWRERRSVPGADPRRLAAADRVSQQLQRLTRNAPSGSARSAAELLALAYPERIAQRREGTDGRYRLAGGSGALLPQDDALGIHPYLVIASLDAAGADGRIQSALPIAESELRTCFAERIEVSRRLSWDAQRDAVAARAVERLEAITLRAQPVALEATDNVGGILLEQIAARFDQALAWSDAALQLSARVALMRRLEPDGGWPDLSPEALRADLHVWLAPYVSGMSRLAQAQKLDLVPILASRLDWGQRQRLDSEAPTRIETPAGRERAIDYRAGETPILAVQLQELFGLAESPRIGRGRLPLLLHLLSPARRPIQVTQDLAGFWARGYAEVRKELRGRYPKHAWPEDPTTAAPVAGVRRPRRAEG</sequence>
<dbReference type="InterPro" id="IPR049614">
    <property type="entry name" value="HrpB_DEXH"/>
</dbReference>
<protein>
    <submittedName>
        <fullName evidence="8">ATP-dependent helicase HrpB</fullName>
    </submittedName>
</protein>
<dbReference type="GO" id="GO:0003676">
    <property type="term" value="F:nucleic acid binding"/>
    <property type="evidence" value="ECO:0007669"/>
    <property type="project" value="InterPro"/>
</dbReference>
<dbReference type="InterPro" id="IPR013689">
    <property type="entry name" value="RNA_helicase_ATP-dep_HrpB_C"/>
</dbReference>
<dbReference type="PANTHER" id="PTHR43519:SF1">
    <property type="entry name" value="ATP-DEPENDENT RNA HELICASE HRPB"/>
    <property type="match status" value="1"/>
</dbReference>
<dbReference type="Gene3D" id="1.20.120.1080">
    <property type="match status" value="1"/>
</dbReference>
<dbReference type="SMART" id="SM00487">
    <property type="entry name" value="DEXDc"/>
    <property type="match status" value="1"/>
</dbReference>
<dbReference type="InterPro" id="IPR048333">
    <property type="entry name" value="HA2_WH"/>
</dbReference>
<evidence type="ECO:0000256" key="1">
    <source>
        <dbReference type="ARBA" id="ARBA00022741"/>
    </source>
</evidence>
<dbReference type="PANTHER" id="PTHR43519">
    <property type="entry name" value="ATP-DEPENDENT RNA HELICASE HRPB"/>
    <property type="match status" value="1"/>
</dbReference>
<dbReference type="PROSITE" id="PS51192">
    <property type="entry name" value="HELICASE_ATP_BIND_1"/>
    <property type="match status" value="1"/>
</dbReference>
<gene>
    <name evidence="8" type="ORF">SAMN05421783_104187</name>
</gene>
<keyword evidence="9" id="KW-1185">Reference proteome</keyword>
<evidence type="ECO:0000256" key="4">
    <source>
        <dbReference type="ARBA" id="ARBA00022840"/>
    </source>
</evidence>
<dbReference type="RefSeq" id="WP_245731766.1">
    <property type="nucleotide sequence ID" value="NZ_FNNZ01000004.1"/>
</dbReference>
<organism evidence="8 9">
    <name type="scientific">Thiocapsa roseopersicina</name>
    <dbReference type="NCBI Taxonomy" id="1058"/>
    <lineage>
        <taxon>Bacteria</taxon>
        <taxon>Pseudomonadati</taxon>
        <taxon>Pseudomonadota</taxon>
        <taxon>Gammaproteobacteria</taxon>
        <taxon>Chromatiales</taxon>
        <taxon>Chromatiaceae</taxon>
        <taxon>Thiocapsa</taxon>
    </lineage>
</organism>
<dbReference type="NCBIfam" id="TIGR01970">
    <property type="entry name" value="DEAH_box_HrpB"/>
    <property type="match status" value="1"/>
</dbReference>
<feature type="region of interest" description="Disordered" evidence="5">
    <location>
        <begin position="822"/>
        <end position="846"/>
    </location>
</feature>
<proteinExistence type="predicted"/>
<dbReference type="PIRSF" id="PIRSF005496">
    <property type="entry name" value="ATP_hel_hrpB"/>
    <property type="match status" value="1"/>
</dbReference>
<dbReference type="InterPro" id="IPR027417">
    <property type="entry name" value="P-loop_NTPase"/>
</dbReference>
<dbReference type="CDD" id="cd17990">
    <property type="entry name" value="DEXHc_HrpB"/>
    <property type="match status" value="1"/>
</dbReference>
<dbReference type="SMART" id="SM00847">
    <property type="entry name" value="HA2"/>
    <property type="match status" value="1"/>
</dbReference>
<dbReference type="PROSITE" id="PS51194">
    <property type="entry name" value="HELICASE_CTER"/>
    <property type="match status" value="1"/>
</dbReference>
<feature type="domain" description="Helicase ATP-binding" evidence="6">
    <location>
        <begin position="25"/>
        <end position="189"/>
    </location>
</feature>
<dbReference type="STRING" id="1058.SAMN05421783_104187"/>
<dbReference type="InterPro" id="IPR001650">
    <property type="entry name" value="Helicase_C-like"/>
</dbReference>
<dbReference type="EMBL" id="FNNZ01000004">
    <property type="protein sequence ID" value="SDW47805.1"/>
    <property type="molecule type" value="Genomic_DNA"/>
</dbReference>
<evidence type="ECO:0000256" key="5">
    <source>
        <dbReference type="SAM" id="MobiDB-lite"/>
    </source>
</evidence>
<name>A0A1H2TV78_THIRO</name>